<comment type="catalytic activity">
    <reaction evidence="1">
        <text>a 1,2-diacyl-sn-glycero-3-phosphocholine + H2O = a 1,2-diacyl-sn-glycero-3-phosphate + choline + H(+)</text>
        <dbReference type="Rhea" id="RHEA:14445"/>
        <dbReference type="ChEBI" id="CHEBI:15354"/>
        <dbReference type="ChEBI" id="CHEBI:15377"/>
        <dbReference type="ChEBI" id="CHEBI:15378"/>
        <dbReference type="ChEBI" id="CHEBI:57643"/>
        <dbReference type="ChEBI" id="CHEBI:58608"/>
        <dbReference type="EC" id="3.1.4.4"/>
    </reaction>
</comment>
<dbReference type="SMART" id="SM00155">
    <property type="entry name" value="PLDc"/>
    <property type="match status" value="2"/>
</dbReference>
<dbReference type="InterPro" id="IPR001736">
    <property type="entry name" value="PLipase_D/transphosphatidylase"/>
</dbReference>
<name>A0A842HRE6_9SPHN</name>
<dbReference type="SUPFAM" id="SSF56024">
    <property type="entry name" value="Phospholipase D/nuclease"/>
    <property type="match status" value="2"/>
</dbReference>
<dbReference type="PANTHER" id="PTHR43856:SF1">
    <property type="entry name" value="MITOCHONDRIAL CARDIOLIPIN HYDROLASE"/>
    <property type="match status" value="1"/>
</dbReference>
<evidence type="ECO:0000313" key="14">
    <source>
        <dbReference type="Proteomes" id="UP000564378"/>
    </source>
</evidence>
<sequence length="353" mass="38931">MPTILGNIELYTGPQELGGADSLIDPIVDFINQAGHRQKLMIAVQEIDNQRIAEAIIEARIRGATIDLVIEQSYLLNTRRPKLLEEVWEAVGEREINRTLFAAILRSTTDVKVDFNPAIFHQKFMVLGNSVLTGSTNFTDTGVTRNLNHVLIVHDASVANAFKREFAEIRLGRFGKESIGHKEKPREVTVSGIRVKPLFAPDHGPEMEIMKQILKAKDRIDFACFTFAQSSGIDDALIAAHDRGVKVRGVLDKRQANQKWAAKSTLQDAGIDLKIAGNSGPLGKVHHKMMAIDDQLSIYGSFNYTGPANLLNDENIVIVGDLEETATAAKKKQGKIAVAAREEIDRIITAFGE</sequence>
<dbReference type="PROSITE" id="PS50035">
    <property type="entry name" value="PLD"/>
    <property type="match status" value="1"/>
</dbReference>
<keyword evidence="7" id="KW-0964">Secreted</keyword>
<dbReference type="Pfam" id="PF13091">
    <property type="entry name" value="PLDc_2"/>
    <property type="match status" value="2"/>
</dbReference>
<reference evidence="13 14" key="1">
    <citation type="submission" date="2020-08" db="EMBL/GenBank/DDBJ databases">
        <title>Draft genome sequence of Parasphingopyxis sp. GrpM-11.</title>
        <authorList>
            <person name="Oh J."/>
            <person name="Roh D.-H."/>
        </authorList>
    </citation>
    <scope>NUCLEOTIDE SEQUENCE [LARGE SCALE GENOMIC DNA]</scope>
    <source>
        <strain evidence="13 14">GrpM-11</strain>
    </source>
</reference>
<evidence type="ECO:0000259" key="12">
    <source>
        <dbReference type="PROSITE" id="PS50035"/>
    </source>
</evidence>
<dbReference type="GO" id="GO:0016042">
    <property type="term" value="P:lipid catabolic process"/>
    <property type="evidence" value="ECO:0007669"/>
    <property type="project" value="UniProtKB-KW"/>
</dbReference>
<dbReference type="RefSeq" id="WP_185799656.1">
    <property type="nucleotide sequence ID" value="NZ_JACJVJ010000001.1"/>
</dbReference>
<evidence type="ECO:0000256" key="7">
    <source>
        <dbReference type="ARBA" id="ARBA00022525"/>
    </source>
</evidence>
<dbReference type="EC" id="3.1.4.4" evidence="5"/>
<proteinExistence type="inferred from homology"/>
<dbReference type="GO" id="GO:0016891">
    <property type="term" value="F:RNA endonuclease activity producing 5'-phosphomonoesters, hydrolytic mechanism"/>
    <property type="evidence" value="ECO:0007669"/>
    <property type="project" value="TreeGrafter"/>
</dbReference>
<organism evidence="13 14">
    <name type="scientific">Parasphingopyxis marina</name>
    <dbReference type="NCBI Taxonomy" id="2761622"/>
    <lineage>
        <taxon>Bacteria</taxon>
        <taxon>Pseudomonadati</taxon>
        <taxon>Pseudomonadota</taxon>
        <taxon>Alphaproteobacteria</taxon>
        <taxon>Sphingomonadales</taxon>
        <taxon>Sphingomonadaceae</taxon>
        <taxon>Parasphingopyxis</taxon>
    </lineage>
</organism>
<evidence type="ECO:0000256" key="4">
    <source>
        <dbReference type="ARBA" id="ARBA00008664"/>
    </source>
</evidence>
<keyword evidence="10" id="KW-0443">Lipid metabolism</keyword>
<gene>
    <name evidence="13" type="ORF">H6P80_01920</name>
</gene>
<evidence type="ECO:0000256" key="11">
    <source>
        <dbReference type="ARBA" id="ARBA00029594"/>
    </source>
</evidence>
<dbReference type="AlphaFoldDB" id="A0A842HRE6"/>
<dbReference type="PANTHER" id="PTHR43856">
    <property type="entry name" value="CARDIOLIPIN HYDROLASE"/>
    <property type="match status" value="1"/>
</dbReference>
<evidence type="ECO:0000256" key="3">
    <source>
        <dbReference type="ARBA" id="ARBA00004613"/>
    </source>
</evidence>
<comment type="caution">
    <text evidence="13">The sequence shown here is derived from an EMBL/GenBank/DDBJ whole genome shotgun (WGS) entry which is preliminary data.</text>
</comment>
<dbReference type="Gene3D" id="3.30.870.10">
    <property type="entry name" value="Endonuclease Chain A"/>
    <property type="match status" value="2"/>
</dbReference>
<feature type="domain" description="PLD phosphodiesterase" evidence="12">
    <location>
        <begin position="281"/>
        <end position="308"/>
    </location>
</feature>
<evidence type="ECO:0000256" key="6">
    <source>
        <dbReference type="ARBA" id="ARBA00018392"/>
    </source>
</evidence>
<keyword evidence="9" id="KW-0442">Lipid degradation</keyword>
<comment type="subcellular location">
    <subcellularLocation>
        <location evidence="3">Secreted</location>
    </subcellularLocation>
</comment>
<dbReference type="GO" id="GO:0006793">
    <property type="term" value="P:phosphorus metabolic process"/>
    <property type="evidence" value="ECO:0007669"/>
    <property type="project" value="UniProtKB-ARBA"/>
</dbReference>
<comment type="function">
    <text evidence="2">Could be a virulence factor.</text>
</comment>
<dbReference type="GO" id="GO:0004630">
    <property type="term" value="F:phospholipase D activity"/>
    <property type="evidence" value="ECO:0007669"/>
    <property type="project" value="UniProtKB-EC"/>
</dbReference>
<protein>
    <recommendedName>
        <fullName evidence="6">Phospholipase D</fullName>
        <ecNumber evidence="5">3.1.4.4</ecNumber>
    </recommendedName>
    <alternativeName>
        <fullName evidence="11">Choline phosphatase</fullName>
    </alternativeName>
</protein>
<comment type="similarity">
    <text evidence="4">Belongs to the phospholipase D family.</text>
</comment>
<keyword evidence="8" id="KW-0378">Hydrolase</keyword>
<evidence type="ECO:0000256" key="1">
    <source>
        <dbReference type="ARBA" id="ARBA00000798"/>
    </source>
</evidence>
<dbReference type="GO" id="GO:0005576">
    <property type="term" value="C:extracellular region"/>
    <property type="evidence" value="ECO:0007669"/>
    <property type="project" value="UniProtKB-SubCell"/>
</dbReference>
<keyword evidence="14" id="KW-1185">Reference proteome</keyword>
<evidence type="ECO:0000313" key="13">
    <source>
        <dbReference type="EMBL" id="MBC2776368.1"/>
    </source>
</evidence>
<dbReference type="InterPro" id="IPR051406">
    <property type="entry name" value="PLD_domain"/>
</dbReference>
<evidence type="ECO:0000256" key="5">
    <source>
        <dbReference type="ARBA" id="ARBA00012027"/>
    </source>
</evidence>
<dbReference type="Proteomes" id="UP000564378">
    <property type="component" value="Unassembled WGS sequence"/>
</dbReference>
<dbReference type="InterPro" id="IPR025202">
    <property type="entry name" value="PLD-like_dom"/>
</dbReference>
<evidence type="ECO:0000256" key="10">
    <source>
        <dbReference type="ARBA" id="ARBA00023098"/>
    </source>
</evidence>
<evidence type="ECO:0000256" key="8">
    <source>
        <dbReference type="ARBA" id="ARBA00022801"/>
    </source>
</evidence>
<dbReference type="EMBL" id="JACJVJ010000001">
    <property type="protein sequence ID" value="MBC2776368.1"/>
    <property type="molecule type" value="Genomic_DNA"/>
</dbReference>
<accession>A0A842HRE6</accession>
<evidence type="ECO:0000256" key="9">
    <source>
        <dbReference type="ARBA" id="ARBA00022963"/>
    </source>
</evidence>
<evidence type="ECO:0000256" key="2">
    <source>
        <dbReference type="ARBA" id="ARBA00003145"/>
    </source>
</evidence>